<dbReference type="Pfam" id="PF14542">
    <property type="entry name" value="Acetyltransf_CG"/>
    <property type="match status" value="1"/>
</dbReference>
<dbReference type="InterPro" id="IPR031165">
    <property type="entry name" value="GNAT_YJDJ"/>
</dbReference>
<accession>A0ABV6N897</accession>
<dbReference type="RefSeq" id="WP_379794680.1">
    <property type="nucleotide sequence ID" value="NZ_CP097263.1"/>
</dbReference>
<dbReference type="PANTHER" id="PTHR31435">
    <property type="entry name" value="PROTEIN NATD1"/>
    <property type="match status" value="1"/>
</dbReference>
<comment type="caution">
    <text evidence="3">The sequence shown here is derived from an EMBL/GenBank/DDBJ whole genome shotgun (WGS) entry which is preliminary data.</text>
</comment>
<gene>
    <name evidence="3" type="ORF">ACFFH7_45200</name>
</gene>
<dbReference type="GO" id="GO:0016746">
    <property type="term" value="F:acyltransferase activity"/>
    <property type="evidence" value="ECO:0007669"/>
    <property type="project" value="UniProtKB-KW"/>
</dbReference>
<dbReference type="PROSITE" id="PS51729">
    <property type="entry name" value="GNAT_YJDJ"/>
    <property type="match status" value="1"/>
</dbReference>
<reference evidence="3 4" key="1">
    <citation type="submission" date="2024-09" db="EMBL/GenBank/DDBJ databases">
        <authorList>
            <person name="Sun Q."/>
            <person name="Mori K."/>
        </authorList>
    </citation>
    <scope>NUCLEOTIDE SEQUENCE [LARGE SCALE GENOMIC DNA]</scope>
    <source>
        <strain evidence="3 4">TBRC 1432</strain>
    </source>
</reference>
<feature type="domain" description="N-acetyltransferase" evidence="2">
    <location>
        <begin position="5"/>
        <end position="91"/>
    </location>
</feature>
<evidence type="ECO:0000259" key="2">
    <source>
        <dbReference type="PROSITE" id="PS51729"/>
    </source>
</evidence>
<dbReference type="Gene3D" id="3.40.630.30">
    <property type="match status" value="1"/>
</dbReference>
<dbReference type="SUPFAM" id="SSF55729">
    <property type="entry name" value="Acyl-CoA N-acyltransferases (Nat)"/>
    <property type="match status" value="1"/>
</dbReference>
<organism evidence="3 4">
    <name type="scientific">Kutzneria chonburiensis</name>
    <dbReference type="NCBI Taxonomy" id="1483604"/>
    <lineage>
        <taxon>Bacteria</taxon>
        <taxon>Bacillati</taxon>
        <taxon>Actinomycetota</taxon>
        <taxon>Actinomycetes</taxon>
        <taxon>Pseudonocardiales</taxon>
        <taxon>Pseudonocardiaceae</taxon>
        <taxon>Kutzneria</taxon>
    </lineage>
</organism>
<keyword evidence="3" id="KW-0808">Transferase</keyword>
<dbReference type="InterPro" id="IPR016181">
    <property type="entry name" value="Acyl_CoA_acyltransferase"/>
</dbReference>
<dbReference type="EMBL" id="JBHLUD010000019">
    <property type="protein sequence ID" value="MFC0548773.1"/>
    <property type="molecule type" value="Genomic_DNA"/>
</dbReference>
<feature type="domain" description="N-acetyltransferase" evidence="1">
    <location>
        <begin position="1"/>
        <end position="107"/>
    </location>
</feature>
<proteinExistence type="predicted"/>
<dbReference type="CDD" id="cd04301">
    <property type="entry name" value="NAT_SF"/>
    <property type="match status" value="1"/>
</dbReference>
<dbReference type="InterPro" id="IPR000182">
    <property type="entry name" value="GNAT_dom"/>
</dbReference>
<evidence type="ECO:0000313" key="3">
    <source>
        <dbReference type="EMBL" id="MFC0548773.1"/>
    </source>
</evidence>
<protein>
    <submittedName>
        <fullName evidence="3">GNAT family N-acetyltransferase</fullName>
        <ecNumber evidence="3">2.3.1.-</ecNumber>
    </submittedName>
</protein>
<dbReference type="PANTHER" id="PTHR31435:SF10">
    <property type="entry name" value="BSR4717 PROTEIN"/>
    <property type="match status" value="1"/>
</dbReference>
<dbReference type="InterPro" id="IPR045057">
    <property type="entry name" value="Gcn5-rel_NAT"/>
</dbReference>
<evidence type="ECO:0000259" key="1">
    <source>
        <dbReference type="PROSITE" id="PS51186"/>
    </source>
</evidence>
<sequence>MTDTEVLRKDNRYELRIDGKLAGLAAFLDRDGQRVFHHTEVNNAYRGQGLSTVLIEQALADTKEAGLRIVAVCPAVAAYLGKHDGFADVTDPVTDEIMDWLEAKFDKKR</sequence>
<dbReference type="PROSITE" id="PS51186">
    <property type="entry name" value="GNAT"/>
    <property type="match status" value="1"/>
</dbReference>
<keyword evidence="4" id="KW-1185">Reference proteome</keyword>
<keyword evidence="3" id="KW-0012">Acyltransferase</keyword>
<name>A0ABV6N897_9PSEU</name>
<evidence type="ECO:0000313" key="4">
    <source>
        <dbReference type="Proteomes" id="UP001589810"/>
    </source>
</evidence>
<dbReference type="Proteomes" id="UP001589810">
    <property type="component" value="Unassembled WGS sequence"/>
</dbReference>
<dbReference type="EC" id="2.3.1.-" evidence="3"/>